<evidence type="ECO:0000256" key="5">
    <source>
        <dbReference type="ARBA" id="ARBA00022737"/>
    </source>
</evidence>
<keyword evidence="5" id="KW-0677">Repeat</keyword>
<dbReference type="GO" id="GO:0022857">
    <property type="term" value="F:transmembrane transporter activity"/>
    <property type="evidence" value="ECO:0007669"/>
    <property type="project" value="TreeGrafter"/>
</dbReference>
<evidence type="ECO:0000256" key="7">
    <source>
        <dbReference type="ARBA" id="ARBA00023128"/>
    </source>
</evidence>
<keyword evidence="3 10" id="KW-0813">Transport</keyword>
<evidence type="ECO:0000256" key="1">
    <source>
        <dbReference type="ARBA" id="ARBA00004225"/>
    </source>
</evidence>
<dbReference type="InterPro" id="IPR023395">
    <property type="entry name" value="MCP_dom_sf"/>
</dbReference>
<sequence length="401" mass="43233">MVSPGDGHTPEEKLKQQLAKSAWGQEASQVAARNAAMNRMMDDDTKRWVKHYRTEIAAMSASLCSTLSAVSPRLLLNPCALAPLMSITIVRTVSFSIYQRAKYTYDDWIDRATGSSPLAVANTRGALPTLSTAACFGAAGATSGALITVISLLMEKGVDGSGGKTANNAQKQKTPGTLGTARFIMKQRGFRGLYSGFHLHLIRDTIGTAIYFMTYESSKQVLANARGNSPTSPLAVVLAGGLCGLVSWACIYPIDSAKSIYQRNVLTADGMGGKGKAVVKPTQIQFFNRRMYRGLGVSMTRSCLINAMFFSVFELMKKQINRLDHLDSDLGSHSPHILTTHLRNVLATCFAGPPASAKAYLHGLSERACITQAFSCTAGLDAVRLGNIQPLTRNQNNRGKE</sequence>
<evidence type="ECO:0000256" key="3">
    <source>
        <dbReference type="ARBA" id="ARBA00022448"/>
    </source>
</evidence>
<dbReference type="InterPro" id="IPR050567">
    <property type="entry name" value="Mitochondrial_Carrier"/>
</dbReference>
<name>A0A5N6L4N1_9ROSI</name>
<evidence type="ECO:0000256" key="2">
    <source>
        <dbReference type="ARBA" id="ARBA00006375"/>
    </source>
</evidence>
<keyword evidence="4 9" id="KW-0812">Transmembrane</keyword>
<dbReference type="PANTHER" id="PTHR45624:SF9">
    <property type="entry name" value="CARRIER PROTEIN, PUTATIVE (AFU_ORTHOLOGUE AFUA_4G06390)-RELATED"/>
    <property type="match status" value="1"/>
</dbReference>
<gene>
    <name evidence="11" type="ORF">FH972_025802</name>
</gene>
<protein>
    <submittedName>
        <fullName evidence="11">Uncharacterized protein</fullName>
    </submittedName>
</protein>
<evidence type="ECO:0000256" key="8">
    <source>
        <dbReference type="ARBA" id="ARBA00023136"/>
    </source>
</evidence>
<dbReference type="GO" id="GO:0031966">
    <property type="term" value="C:mitochondrial membrane"/>
    <property type="evidence" value="ECO:0007669"/>
    <property type="project" value="UniProtKB-SubCell"/>
</dbReference>
<dbReference type="AlphaFoldDB" id="A0A5N6L4N1"/>
<dbReference type="EMBL" id="VIBQ01000070">
    <property type="protein sequence ID" value="KAB8596093.1"/>
    <property type="molecule type" value="Genomic_DNA"/>
</dbReference>
<dbReference type="Proteomes" id="UP000327013">
    <property type="component" value="Unassembled WGS sequence"/>
</dbReference>
<keyword evidence="8 9" id="KW-0472">Membrane</keyword>
<reference evidence="11 12" key="1">
    <citation type="submission" date="2019-06" db="EMBL/GenBank/DDBJ databases">
        <title>A chromosomal-level reference genome of Carpinus fangiana (Coryloideae, Betulaceae).</title>
        <authorList>
            <person name="Yang X."/>
            <person name="Wang Z."/>
            <person name="Zhang L."/>
            <person name="Hao G."/>
            <person name="Liu J."/>
            <person name="Yang Y."/>
        </authorList>
    </citation>
    <scope>NUCLEOTIDE SEQUENCE [LARGE SCALE GENOMIC DNA]</scope>
    <source>
        <strain evidence="11">Cfa_2016G</strain>
        <tissue evidence="11">Leaf</tissue>
    </source>
</reference>
<keyword evidence="7" id="KW-0496">Mitochondrion</keyword>
<dbReference type="Gene3D" id="1.50.40.10">
    <property type="entry name" value="Mitochondrial carrier domain"/>
    <property type="match status" value="1"/>
</dbReference>
<evidence type="ECO:0000256" key="4">
    <source>
        <dbReference type="ARBA" id="ARBA00022692"/>
    </source>
</evidence>
<comment type="caution">
    <text evidence="11">The sequence shown here is derived from an EMBL/GenBank/DDBJ whole genome shotgun (WGS) entry which is preliminary data.</text>
</comment>
<organism evidence="11 12">
    <name type="scientific">Carpinus fangiana</name>
    <dbReference type="NCBI Taxonomy" id="176857"/>
    <lineage>
        <taxon>Eukaryota</taxon>
        <taxon>Viridiplantae</taxon>
        <taxon>Streptophyta</taxon>
        <taxon>Embryophyta</taxon>
        <taxon>Tracheophyta</taxon>
        <taxon>Spermatophyta</taxon>
        <taxon>Magnoliopsida</taxon>
        <taxon>eudicotyledons</taxon>
        <taxon>Gunneridae</taxon>
        <taxon>Pentapetalae</taxon>
        <taxon>rosids</taxon>
        <taxon>fabids</taxon>
        <taxon>Fagales</taxon>
        <taxon>Betulaceae</taxon>
        <taxon>Carpinus</taxon>
    </lineage>
</organism>
<feature type="repeat" description="Solcar" evidence="9">
    <location>
        <begin position="131"/>
        <end position="221"/>
    </location>
</feature>
<accession>A0A5N6L4N1</accession>
<dbReference type="InterPro" id="IPR018108">
    <property type="entry name" value="MCP_transmembrane"/>
</dbReference>
<evidence type="ECO:0000313" key="12">
    <source>
        <dbReference type="Proteomes" id="UP000327013"/>
    </source>
</evidence>
<evidence type="ECO:0000313" key="11">
    <source>
        <dbReference type="EMBL" id="KAB8596093.1"/>
    </source>
</evidence>
<dbReference type="OrthoDB" id="193856at2759"/>
<dbReference type="SUPFAM" id="SSF103506">
    <property type="entry name" value="Mitochondrial carrier"/>
    <property type="match status" value="2"/>
</dbReference>
<evidence type="ECO:0000256" key="10">
    <source>
        <dbReference type="RuleBase" id="RU000488"/>
    </source>
</evidence>
<dbReference type="Pfam" id="PF00153">
    <property type="entry name" value="Mito_carr"/>
    <property type="match status" value="2"/>
</dbReference>
<feature type="repeat" description="Solcar" evidence="9">
    <location>
        <begin position="231"/>
        <end position="319"/>
    </location>
</feature>
<keyword evidence="12" id="KW-1185">Reference proteome</keyword>
<proteinExistence type="inferred from homology"/>
<dbReference type="PANTHER" id="PTHR45624">
    <property type="entry name" value="MITOCHONDRIAL BASIC AMINO ACIDS TRANSPORTER-RELATED"/>
    <property type="match status" value="1"/>
</dbReference>
<dbReference type="PROSITE" id="PS50920">
    <property type="entry name" value="SOLCAR"/>
    <property type="match status" value="2"/>
</dbReference>
<evidence type="ECO:0000256" key="6">
    <source>
        <dbReference type="ARBA" id="ARBA00022989"/>
    </source>
</evidence>
<comment type="subcellular location">
    <subcellularLocation>
        <location evidence="1">Mitochondrion membrane</location>
        <topology evidence="1">Multi-pass membrane protein</topology>
    </subcellularLocation>
</comment>
<comment type="similarity">
    <text evidence="2 10">Belongs to the mitochondrial carrier (TC 2.A.29) family.</text>
</comment>
<evidence type="ECO:0000256" key="9">
    <source>
        <dbReference type="PROSITE-ProRule" id="PRU00282"/>
    </source>
</evidence>
<keyword evidence="6" id="KW-1133">Transmembrane helix</keyword>